<proteinExistence type="predicted"/>
<evidence type="ECO:0000313" key="1">
    <source>
        <dbReference type="EMBL" id="JAD97879.1"/>
    </source>
</evidence>
<accession>A0A0A9EAT1</accession>
<reference evidence="1" key="2">
    <citation type="journal article" date="2015" name="Data Brief">
        <title>Shoot transcriptome of the giant reed, Arundo donax.</title>
        <authorList>
            <person name="Barrero R.A."/>
            <person name="Guerrero F.D."/>
            <person name="Moolhuijzen P."/>
            <person name="Goolsby J.A."/>
            <person name="Tidwell J."/>
            <person name="Bellgard S.E."/>
            <person name="Bellgard M.I."/>
        </authorList>
    </citation>
    <scope>NUCLEOTIDE SEQUENCE</scope>
    <source>
        <tissue evidence="1">Shoot tissue taken approximately 20 cm above the soil surface</tissue>
    </source>
</reference>
<sequence>MSVILVCRTYYPKITIVQEAITCYCWCLLPKIQCQQAATYRPTYLRASVQDSIQGFSYIFHFCKRGNLTRFD</sequence>
<dbReference type="EMBL" id="GBRH01200016">
    <property type="protein sequence ID" value="JAD97879.1"/>
    <property type="molecule type" value="Transcribed_RNA"/>
</dbReference>
<organism evidence="1">
    <name type="scientific">Arundo donax</name>
    <name type="common">Giant reed</name>
    <name type="synonym">Donax arundinaceus</name>
    <dbReference type="NCBI Taxonomy" id="35708"/>
    <lineage>
        <taxon>Eukaryota</taxon>
        <taxon>Viridiplantae</taxon>
        <taxon>Streptophyta</taxon>
        <taxon>Embryophyta</taxon>
        <taxon>Tracheophyta</taxon>
        <taxon>Spermatophyta</taxon>
        <taxon>Magnoliopsida</taxon>
        <taxon>Liliopsida</taxon>
        <taxon>Poales</taxon>
        <taxon>Poaceae</taxon>
        <taxon>PACMAD clade</taxon>
        <taxon>Arundinoideae</taxon>
        <taxon>Arundineae</taxon>
        <taxon>Arundo</taxon>
    </lineage>
</organism>
<protein>
    <submittedName>
        <fullName evidence="1">Uncharacterized protein</fullName>
    </submittedName>
</protein>
<name>A0A0A9EAT1_ARUDO</name>
<dbReference type="AlphaFoldDB" id="A0A0A9EAT1"/>
<reference evidence="1" key="1">
    <citation type="submission" date="2014-09" db="EMBL/GenBank/DDBJ databases">
        <authorList>
            <person name="Magalhaes I.L.F."/>
            <person name="Oliveira U."/>
            <person name="Santos F.R."/>
            <person name="Vidigal T.H.D.A."/>
            <person name="Brescovit A.D."/>
            <person name="Santos A.J."/>
        </authorList>
    </citation>
    <scope>NUCLEOTIDE SEQUENCE</scope>
    <source>
        <tissue evidence="1">Shoot tissue taken approximately 20 cm above the soil surface</tissue>
    </source>
</reference>